<sequence>MATTVYDVTTFPASVSPNTDIGQVINEIMADIHTRQSGQTSRPGAVIYIPPGHYTLATTAVIDRSFITIKGSGHGFLSEAIRDDVDHSAWTETLPGSSHVQIANANQVGFLVDKSGLPGANGRLNSVVFQDFCIDGVSSSKPYTGTNGNGKVGIKVQFDSDALRVEGMGFVYLQEAVTIRNADAYSVTNNFIGECGNGIRMISGSIVGKITNNYIVTPWGGHSIFIENVENCLISGNSLLWGARIQFKGVDRAVITGNKLVSNFSGMIVQETTCHEHLISANHFRRIFGDGGPAPQDDLYGMIHLNGNDNAVSSNLFSFNVPAGSVVPSGATPTVVLVKSGARNFLSSNQLASNIAVRHVVDASATSTKVLWSGTSSQLQDLGSGTALVATP</sequence>
<dbReference type="InterPro" id="IPR011050">
    <property type="entry name" value="Pectin_lyase_fold/virulence"/>
</dbReference>
<dbReference type="InterPro" id="IPR007742">
    <property type="entry name" value="NosD_dom"/>
</dbReference>
<reference evidence="2" key="1">
    <citation type="submission" date="2016-10" db="EMBL/GenBank/DDBJ databases">
        <title>Draft Genome Sequence of Nocardioides luteus Strain BAFB, an Alkane-Degrading Bacterium Isolated from JP-7 Polluted Soil.</title>
        <authorList>
            <person name="Brown L."/>
            <person name="Ruiz O.N."/>
            <person name="Gunasekera T."/>
        </authorList>
    </citation>
    <scope>NUCLEOTIDE SEQUENCE [LARGE SCALE GENOMIC DNA]</scope>
    <source>
        <strain evidence="2">BAFB</strain>
    </source>
</reference>
<gene>
    <name evidence="2" type="ORF">UG56_016290</name>
</gene>
<dbReference type="InterPro" id="IPR040526">
    <property type="entry name" value="Beta_helix_2"/>
</dbReference>
<feature type="domain" description="Periplasmic copper-binding protein NosD beta helix" evidence="1">
    <location>
        <begin position="151"/>
        <end position="284"/>
    </location>
</feature>
<protein>
    <submittedName>
        <fullName evidence="2">Fructotransferase</fullName>
    </submittedName>
</protein>
<keyword evidence="3" id="KW-1185">Reference proteome</keyword>
<comment type="caution">
    <text evidence="2">The sequence shown here is derived from an EMBL/GenBank/DDBJ whole genome shotgun (WGS) entry which is preliminary data.</text>
</comment>
<evidence type="ECO:0000313" key="3">
    <source>
        <dbReference type="Proteomes" id="UP000033772"/>
    </source>
</evidence>
<dbReference type="Gene3D" id="2.160.20.10">
    <property type="entry name" value="Single-stranded right-handed beta-helix, Pectin lyase-like"/>
    <property type="match status" value="1"/>
</dbReference>
<dbReference type="GO" id="GO:0016740">
    <property type="term" value="F:transferase activity"/>
    <property type="evidence" value="ECO:0007669"/>
    <property type="project" value="UniProtKB-KW"/>
</dbReference>
<accession>A0A1J4N453</accession>
<organism evidence="2 3">
    <name type="scientific">Nocardioides luteus</name>
    <dbReference type="NCBI Taxonomy" id="1844"/>
    <lineage>
        <taxon>Bacteria</taxon>
        <taxon>Bacillati</taxon>
        <taxon>Actinomycetota</taxon>
        <taxon>Actinomycetes</taxon>
        <taxon>Propionibacteriales</taxon>
        <taxon>Nocardioidaceae</taxon>
        <taxon>Nocardioides</taxon>
    </lineage>
</organism>
<name>A0A1J4N453_9ACTN</name>
<dbReference type="STRING" id="1844.UG56_016290"/>
<dbReference type="AlphaFoldDB" id="A0A1J4N453"/>
<evidence type="ECO:0000259" key="1">
    <source>
        <dbReference type="Pfam" id="PF05048"/>
    </source>
</evidence>
<dbReference type="InterPro" id="IPR012334">
    <property type="entry name" value="Pectin_lyas_fold"/>
</dbReference>
<dbReference type="CDD" id="cd21111">
    <property type="entry name" value="IFTase"/>
    <property type="match status" value="1"/>
</dbReference>
<evidence type="ECO:0000313" key="2">
    <source>
        <dbReference type="EMBL" id="OIJ25735.1"/>
    </source>
</evidence>
<proteinExistence type="predicted"/>
<dbReference type="EMBL" id="JZDQ02000022">
    <property type="protein sequence ID" value="OIJ25735.1"/>
    <property type="molecule type" value="Genomic_DNA"/>
</dbReference>
<dbReference type="RefSeq" id="WP_045549959.1">
    <property type="nucleotide sequence ID" value="NZ_JZDQ02000022.1"/>
</dbReference>
<dbReference type="Pfam" id="PF18835">
    <property type="entry name" value="Beta_helix_2"/>
    <property type="match status" value="1"/>
</dbReference>
<dbReference type="BRENDA" id="4.2.2.17">
    <property type="organism ID" value="16054"/>
</dbReference>
<dbReference type="OrthoDB" id="2501618at2"/>
<dbReference type="SUPFAM" id="SSF51126">
    <property type="entry name" value="Pectin lyase-like"/>
    <property type="match status" value="1"/>
</dbReference>
<dbReference type="Proteomes" id="UP000033772">
    <property type="component" value="Unassembled WGS sequence"/>
</dbReference>
<dbReference type="Pfam" id="PF05048">
    <property type="entry name" value="NosD"/>
    <property type="match status" value="1"/>
</dbReference>